<name>A0ABW8Z7W1_9BURK</name>
<feature type="chain" id="PRO_5046167218" description="DUF2946 domain-containing protein" evidence="1">
    <location>
        <begin position="24"/>
        <end position="148"/>
    </location>
</feature>
<feature type="signal peptide" evidence="1">
    <location>
        <begin position="1"/>
        <end position="23"/>
    </location>
</feature>
<organism evidence="2 3">
    <name type="scientific">Herbaspirillum rhizosphaerae</name>
    <dbReference type="NCBI Taxonomy" id="346179"/>
    <lineage>
        <taxon>Bacteria</taxon>
        <taxon>Pseudomonadati</taxon>
        <taxon>Pseudomonadota</taxon>
        <taxon>Betaproteobacteria</taxon>
        <taxon>Burkholderiales</taxon>
        <taxon>Oxalobacteraceae</taxon>
        <taxon>Herbaspirillum</taxon>
    </lineage>
</organism>
<protein>
    <recommendedName>
        <fullName evidence="4">DUF2946 domain-containing protein</fullName>
    </recommendedName>
</protein>
<dbReference type="RefSeq" id="WP_408167942.1">
    <property type="nucleotide sequence ID" value="NZ_JAQQFR010000006.1"/>
</dbReference>
<evidence type="ECO:0000313" key="3">
    <source>
        <dbReference type="Proteomes" id="UP001629214"/>
    </source>
</evidence>
<sequence length="148" mass="15471">MTSRVKIFLLWLLAFAIPVQGFAAAVQMGCAPSQLRPAIHEVAAPSPAASLHEHSGHDMHAMHTMDDASITAQADSGPAADHSMPHQHKASAASCSSCSVCTIGAILPLALDKLINLPVSADIHVAMAQHGFVGYTPENPERPPSLPV</sequence>
<keyword evidence="3" id="KW-1185">Reference proteome</keyword>
<evidence type="ECO:0000256" key="1">
    <source>
        <dbReference type="SAM" id="SignalP"/>
    </source>
</evidence>
<keyword evidence="1" id="KW-0732">Signal</keyword>
<gene>
    <name evidence="2" type="ORF">PQR63_11185</name>
</gene>
<evidence type="ECO:0000313" key="2">
    <source>
        <dbReference type="EMBL" id="MFL9878950.1"/>
    </source>
</evidence>
<proteinExistence type="predicted"/>
<dbReference type="EMBL" id="JAQQFR010000006">
    <property type="protein sequence ID" value="MFL9878950.1"/>
    <property type="molecule type" value="Genomic_DNA"/>
</dbReference>
<comment type="caution">
    <text evidence="2">The sequence shown here is derived from an EMBL/GenBank/DDBJ whole genome shotgun (WGS) entry which is preliminary data.</text>
</comment>
<evidence type="ECO:0008006" key="4">
    <source>
        <dbReference type="Google" id="ProtNLM"/>
    </source>
</evidence>
<reference evidence="2 3" key="1">
    <citation type="journal article" date="2024" name="Chem. Sci.">
        <title>Discovery of megapolipeptins by genome mining of a Burkholderiales bacteria collection.</title>
        <authorList>
            <person name="Paulo B.S."/>
            <person name="Recchia M.J.J."/>
            <person name="Lee S."/>
            <person name="Fergusson C.H."/>
            <person name="Romanowski S.B."/>
            <person name="Hernandez A."/>
            <person name="Krull N."/>
            <person name="Liu D.Y."/>
            <person name="Cavanagh H."/>
            <person name="Bos A."/>
            <person name="Gray C.A."/>
            <person name="Murphy B.T."/>
            <person name="Linington R.G."/>
            <person name="Eustaquio A.S."/>
        </authorList>
    </citation>
    <scope>NUCLEOTIDE SEQUENCE [LARGE SCALE GENOMIC DNA]</scope>
    <source>
        <strain evidence="2 3">RL21-008-BIB-B</strain>
    </source>
</reference>
<dbReference type="Proteomes" id="UP001629214">
    <property type="component" value="Unassembled WGS sequence"/>
</dbReference>
<accession>A0ABW8Z7W1</accession>